<keyword evidence="9 14" id="KW-1133">Transmembrane helix</keyword>
<evidence type="ECO:0000313" key="17">
    <source>
        <dbReference type="EMBL" id="ORY31017.1"/>
    </source>
</evidence>
<evidence type="ECO:0000313" key="18">
    <source>
        <dbReference type="Proteomes" id="UP000193986"/>
    </source>
</evidence>
<dbReference type="InterPro" id="IPR031814">
    <property type="entry name" value="ALG11_N"/>
</dbReference>
<feature type="domain" description="Glycosyl transferase family 1" evidence="15">
    <location>
        <begin position="657"/>
        <end position="831"/>
    </location>
</feature>
<feature type="transmembrane region" description="Helical" evidence="14">
    <location>
        <begin position="6"/>
        <end position="25"/>
    </location>
</feature>
<evidence type="ECO:0000256" key="7">
    <source>
        <dbReference type="ARBA" id="ARBA00022692"/>
    </source>
</evidence>
<evidence type="ECO:0000256" key="11">
    <source>
        <dbReference type="ARBA" id="ARBA00032060"/>
    </source>
</evidence>
<dbReference type="InterPro" id="IPR001296">
    <property type="entry name" value="Glyco_trans_1"/>
</dbReference>
<evidence type="ECO:0000256" key="9">
    <source>
        <dbReference type="ARBA" id="ARBA00022989"/>
    </source>
</evidence>
<dbReference type="InParanoid" id="A0A1Y2B957"/>
<evidence type="ECO:0000256" key="5">
    <source>
        <dbReference type="ARBA" id="ARBA00022676"/>
    </source>
</evidence>
<dbReference type="CDD" id="cd03806">
    <property type="entry name" value="GT4_ALG11-like"/>
    <property type="match status" value="1"/>
</dbReference>
<feature type="transmembrane region" description="Helical" evidence="14">
    <location>
        <begin position="283"/>
        <end position="304"/>
    </location>
</feature>
<evidence type="ECO:0000256" key="8">
    <source>
        <dbReference type="ARBA" id="ARBA00022824"/>
    </source>
</evidence>
<evidence type="ECO:0000259" key="15">
    <source>
        <dbReference type="Pfam" id="PF00534"/>
    </source>
</evidence>
<dbReference type="PANTHER" id="PTHR45919">
    <property type="entry name" value="GDP-MAN:MAN(3)GLCNAC(2)-PP-DOL ALPHA-1,2-MANNOSYLTRANSFERASE"/>
    <property type="match status" value="1"/>
</dbReference>
<dbReference type="AlphaFoldDB" id="A0A1Y2B957"/>
<dbReference type="InterPro" id="IPR038013">
    <property type="entry name" value="ALG11"/>
</dbReference>
<dbReference type="EC" id="2.4.1.131" evidence="3"/>
<feature type="transmembrane region" description="Helical" evidence="14">
    <location>
        <begin position="197"/>
        <end position="215"/>
    </location>
</feature>
<evidence type="ECO:0000259" key="16">
    <source>
        <dbReference type="Pfam" id="PF15924"/>
    </source>
</evidence>
<reference evidence="17 18" key="1">
    <citation type="submission" date="2016-07" db="EMBL/GenBank/DDBJ databases">
        <title>Pervasive Adenine N6-methylation of Active Genes in Fungi.</title>
        <authorList>
            <consortium name="DOE Joint Genome Institute"/>
            <person name="Mondo S.J."/>
            <person name="Dannebaum R.O."/>
            <person name="Kuo R.C."/>
            <person name="Labutti K."/>
            <person name="Haridas S."/>
            <person name="Kuo A."/>
            <person name="Salamov A."/>
            <person name="Ahrendt S.R."/>
            <person name="Lipzen A."/>
            <person name="Sullivan W."/>
            <person name="Andreopoulos W.B."/>
            <person name="Clum A."/>
            <person name="Lindquist E."/>
            <person name="Daum C."/>
            <person name="Ramamoorthy G.K."/>
            <person name="Gryganskyi A."/>
            <person name="Culley D."/>
            <person name="Magnuson J.K."/>
            <person name="James T.Y."/>
            <person name="O'Malley M.A."/>
            <person name="Stajich J.E."/>
            <person name="Spatafora J.W."/>
            <person name="Visel A."/>
            <person name="Grigoriev I.V."/>
        </authorList>
    </citation>
    <scope>NUCLEOTIDE SEQUENCE [LARGE SCALE GENOMIC DNA]</scope>
    <source>
        <strain evidence="17 18">68-887.2</strain>
    </source>
</reference>
<dbReference type="Pfam" id="PF00534">
    <property type="entry name" value="Glycos_transf_1"/>
    <property type="match status" value="1"/>
</dbReference>
<evidence type="ECO:0000256" key="13">
    <source>
        <dbReference type="ARBA" id="ARBA00045065"/>
    </source>
</evidence>
<evidence type="ECO:0000256" key="4">
    <source>
        <dbReference type="ARBA" id="ARBA00022018"/>
    </source>
</evidence>
<evidence type="ECO:0000256" key="3">
    <source>
        <dbReference type="ARBA" id="ARBA00012645"/>
    </source>
</evidence>
<dbReference type="SUPFAM" id="SSF53756">
    <property type="entry name" value="UDP-Glycosyltransferase/glycogen phosphorylase"/>
    <property type="match status" value="1"/>
</dbReference>
<dbReference type="PANTHER" id="PTHR45919:SF1">
    <property type="entry name" value="GDP-MAN:MAN(3)GLCNAC(2)-PP-DOL ALPHA-1,2-MANNOSYLTRANSFERASE"/>
    <property type="match status" value="1"/>
</dbReference>
<name>A0A1Y2B957_9TREE</name>
<dbReference type="GO" id="GO:0004377">
    <property type="term" value="F:GDP-Man:Man(3)GlcNAc(2)-PP-Dol alpha-1,2-mannosyltransferase activity"/>
    <property type="evidence" value="ECO:0007669"/>
    <property type="project" value="UniProtKB-EC"/>
</dbReference>
<feature type="transmembrane region" description="Helical" evidence="14">
    <location>
        <begin position="337"/>
        <end position="357"/>
    </location>
</feature>
<dbReference type="Pfam" id="PF15924">
    <property type="entry name" value="ALG11_N"/>
    <property type="match status" value="1"/>
</dbReference>
<dbReference type="FunCoup" id="A0A1Y2B957">
    <property type="interactions" value="260"/>
</dbReference>
<keyword evidence="7 14" id="KW-0812">Transmembrane</keyword>
<gene>
    <name evidence="17" type="ORF">BCR39DRAFT_527796</name>
</gene>
<evidence type="ECO:0000256" key="12">
    <source>
        <dbReference type="ARBA" id="ARBA00032515"/>
    </source>
</evidence>
<dbReference type="EMBL" id="MCFC01000017">
    <property type="protein sequence ID" value="ORY31017.1"/>
    <property type="molecule type" value="Genomic_DNA"/>
</dbReference>
<evidence type="ECO:0000256" key="14">
    <source>
        <dbReference type="SAM" id="Phobius"/>
    </source>
</evidence>
<evidence type="ECO:0000256" key="10">
    <source>
        <dbReference type="ARBA" id="ARBA00023136"/>
    </source>
</evidence>
<comment type="pathway">
    <text evidence="2">Protein modification; protein glycosylation.</text>
</comment>
<comment type="caution">
    <text evidence="17">The sequence shown here is derived from an EMBL/GenBank/DDBJ whole genome shotgun (WGS) entry which is preliminary data.</text>
</comment>
<feature type="domain" description="ALG11 mannosyltransferase N-terminal" evidence="16">
    <location>
        <begin position="398"/>
        <end position="609"/>
    </location>
</feature>
<keyword evidence="6" id="KW-0808">Transferase</keyword>
<feature type="transmembrane region" description="Helical" evidence="14">
    <location>
        <begin position="172"/>
        <end position="190"/>
    </location>
</feature>
<feature type="transmembrane region" description="Helical" evidence="14">
    <location>
        <begin position="137"/>
        <end position="160"/>
    </location>
</feature>
<dbReference type="Gene3D" id="3.40.50.2000">
    <property type="entry name" value="Glycogen Phosphorylase B"/>
    <property type="match status" value="1"/>
</dbReference>
<dbReference type="STRING" id="71784.A0A1Y2B957"/>
<keyword evidence="10 14" id="KW-0472">Membrane</keyword>
<keyword evidence="5" id="KW-0328">Glycosyltransferase</keyword>
<comment type="catalytic activity">
    <reaction evidence="13">
        <text>an alpha-D-Man-(1-&gt;3)-[alpha-D-Man-(1-&gt;6)]-beta-D-Man-(1-&gt;4)-beta-D-GlcNAc-(1-&gt;4)-alpha-D-GlcNAc-diphospho-di-trans,poly-cis-dolichol + 2 GDP-alpha-D-mannose = an alpha-D-Man-(1-&gt;2)-alpha-D-Man-(1-&gt;2)-alpha-D-Man-(1-&gt;3)-[alpha-D-Man-(1-&gt;6)]-beta-D-Man-(1-&gt;4)-beta-D-GlcNAc-(1-&gt;4)-alpha-D-GlcNAc-diphospho-di-trans,poly-cis-dolichol + 2 GDP + 2 H(+)</text>
        <dbReference type="Rhea" id="RHEA:29523"/>
        <dbReference type="Rhea" id="RHEA-COMP:19515"/>
        <dbReference type="Rhea" id="RHEA-COMP:19516"/>
        <dbReference type="ChEBI" id="CHEBI:15378"/>
        <dbReference type="ChEBI" id="CHEBI:57527"/>
        <dbReference type="ChEBI" id="CHEBI:58189"/>
        <dbReference type="ChEBI" id="CHEBI:132511"/>
        <dbReference type="ChEBI" id="CHEBI:132515"/>
        <dbReference type="EC" id="2.4.1.131"/>
    </reaction>
    <physiologicalReaction direction="left-to-right" evidence="13">
        <dbReference type="Rhea" id="RHEA:29524"/>
    </physiologicalReaction>
</comment>
<organism evidence="17 18">
    <name type="scientific">Naematelia encephala</name>
    <dbReference type="NCBI Taxonomy" id="71784"/>
    <lineage>
        <taxon>Eukaryota</taxon>
        <taxon>Fungi</taxon>
        <taxon>Dikarya</taxon>
        <taxon>Basidiomycota</taxon>
        <taxon>Agaricomycotina</taxon>
        <taxon>Tremellomycetes</taxon>
        <taxon>Tremellales</taxon>
        <taxon>Naemateliaceae</taxon>
        <taxon>Naematelia</taxon>
    </lineage>
</organism>
<dbReference type="GO" id="GO:0006487">
    <property type="term" value="P:protein N-linked glycosylation"/>
    <property type="evidence" value="ECO:0007669"/>
    <property type="project" value="TreeGrafter"/>
</dbReference>
<proteinExistence type="predicted"/>
<keyword evidence="18" id="KW-1185">Reference proteome</keyword>
<accession>A0A1Y2B957</accession>
<evidence type="ECO:0000256" key="6">
    <source>
        <dbReference type="ARBA" id="ARBA00022679"/>
    </source>
</evidence>
<comment type="subcellular location">
    <subcellularLocation>
        <location evidence="1">Endoplasmic reticulum membrane</location>
        <topology evidence="1">Single-pass membrane protein</topology>
    </subcellularLocation>
</comment>
<feature type="transmembrane region" description="Helical" evidence="14">
    <location>
        <begin position="46"/>
        <end position="63"/>
    </location>
</feature>
<dbReference type="Proteomes" id="UP000193986">
    <property type="component" value="Unassembled WGS sequence"/>
</dbReference>
<sequence>MAIPVVIAYAIFASYFGLIGLNTYYVFKSILKGKTASDLFTGRPFFFLRTAFGALLCTWYFMFKFMRMSYNTYLASHLNASMGTWLQNTALFEQAWSAVCRGPANWWWSSFICTWTVLFTAVVWIESGRRGIKYPWAYMLFGQLVAMSVATSLFLTALYLHPVRHPRPSPSILVLAVPLLAALATIYRTSSVVQTDGFLPNLLAMHALLVVPLLFPPPIKPVSSSAPAKASSPQGSFSSGWLYVLVTAVGTAIHAINTKSLLDSIPPHRSVYSHLWRTVFSHPAQASVSFDVLWVALTIATWFLVSGSTIFIVLKATAAVAIATLGLVSYTGINWTMLLSIVPGTALLAFGLAAFGIENVRSKNVEKRKKLLDSLGASENAVIPGTKDEPPSMSGKRTVIGFWHPYCNAGGGGERVLWTAIAQLQKRQSEVIILVYSGDYPKASKEEIIDKVHERFSISLNSSTLAFVPLASRHLISDGYWPHFTLLGQSLGSLYLAYEGLAGAEGLWGDVFLDSMGYAFTFPFVRFLAGPQIAIGAYIHYPTVSADMVKRVRAGSFGVENLGGSRSWLRTQVKLLYYRIFTTLYANALLFSEETMTNSSWTQAHIQHLVALGRKSLLAGIILKDNKSVAKAGASAVQCRVVYPPCDTGALTKLGRLDDRKRVLVSLAQFRPEKEHWKQIQALSELFKSHPEYRDGPKRISLTLMGGVRDETDEARVGELRALAEKLDVEDNVEFLVNAPYPEIVRRLGEASIGLNTMQDEHFGINVVEFMAAGLIPIVHASAGPKMDIVVPFHGQRTGYQATTPSDFAEAIHSALSLPIEEQLRMRKAARGAAVDRFSESGFGKGFIRSWDVLKRLAEDRR</sequence>
<feature type="transmembrane region" description="Helical" evidence="14">
    <location>
        <begin position="106"/>
        <end position="125"/>
    </location>
</feature>
<dbReference type="OrthoDB" id="2276068at2759"/>
<dbReference type="GO" id="GO:0005789">
    <property type="term" value="C:endoplasmic reticulum membrane"/>
    <property type="evidence" value="ECO:0007669"/>
    <property type="project" value="UniProtKB-SubCell"/>
</dbReference>
<evidence type="ECO:0000256" key="2">
    <source>
        <dbReference type="ARBA" id="ARBA00004922"/>
    </source>
</evidence>
<keyword evidence="8" id="KW-0256">Endoplasmic reticulum</keyword>
<protein>
    <recommendedName>
        <fullName evidence="4">GDP-Man:Man(3)GlcNAc(2)-PP-Dol alpha-1,2-mannosyltransferase</fullName>
        <ecNumber evidence="3">2.4.1.131</ecNumber>
    </recommendedName>
    <alternativeName>
        <fullName evidence="11">Asparagine-linked glycosylation protein 11</fullName>
    </alternativeName>
    <alternativeName>
        <fullName evidence="12">Glycolipid 2-alpha-mannosyltransferase</fullName>
    </alternativeName>
</protein>
<evidence type="ECO:0000256" key="1">
    <source>
        <dbReference type="ARBA" id="ARBA00004389"/>
    </source>
</evidence>